<evidence type="ECO:0000256" key="5">
    <source>
        <dbReference type="ARBA" id="ARBA00022989"/>
    </source>
</evidence>
<dbReference type="Gene3D" id="3.10.20.310">
    <property type="entry name" value="membrane protein fhac"/>
    <property type="match status" value="1"/>
</dbReference>
<evidence type="ECO:0000256" key="3">
    <source>
        <dbReference type="ARBA" id="ARBA00022618"/>
    </source>
</evidence>
<gene>
    <name evidence="9" type="ORF">FOB82_00685</name>
</gene>
<dbReference type="Pfam" id="PF08478">
    <property type="entry name" value="POTRA_1"/>
    <property type="match status" value="1"/>
</dbReference>
<dbReference type="PANTHER" id="PTHR37820">
    <property type="entry name" value="CELL DIVISION PROTEIN DIVIB"/>
    <property type="match status" value="1"/>
</dbReference>
<keyword evidence="4" id="KW-0812">Transmembrane</keyword>
<dbReference type="InterPro" id="IPR013685">
    <property type="entry name" value="POTRA_FtsQ_type"/>
</dbReference>
<dbReference type="InterPro" id="IPR050487">
    <property type="entry name" value="FtsQ_DivIB"/>
</dbReference>
<dbReference type="AlphaFoldDB" id="A0A6B8TJG5"/>
<keyword evidence="6" id="KW-0472">Membrane</keyword>
<dbReference type="InterPro" id="IPR034746">
    <property type="entry name" value="POTRA"/>
</dbReference>
<comment type="subcellular location">
    <subcellularLocation>
        <location evidence="1">Membrane</location>
    </subcellularLocation>
</comment>
<accession>A0A6B8TJG5</accession>
<evidence type="ECO:0000259" key="8">
    <source>
        <dbReference type="PROSITE" id="PS51779"/>
    </source>
</evidence>
<keyword evidence="7" id="KW-0131">Cell cycle</keyword>
<evidence type="ECO:0000313" key="10">
    <source>
        <dbReference type="Proteomes" id="UP000426857"/>
    </source>
</evidence>
<keyword evidence="5" id="KW-1133">Transmembrane helix</keyword>
<dbReference type="GO" id="GO:0051301">
    <property type="term" value="P:cell division"/>
    <property type="evidence" value="ECO:0007669"/>
    <property type="project" value="UniProtKB-KW"/>
</dbReference>
<evidence type="ECO:0000256" key="7">
    <source>
        <dbReference type="ARBA" id="ARBA00023306"/>
    </source>
</evidence>
<keyword evidence="3" id="KW-0132">Cell division</keyword>
<sequence>MRASGGAKRAGIVVLALAVLAAVTWAVLWFSPVATVDEVRVEGVVNGDAAAMSEAAGIATGEKLARVDTDAAARAVAAQPWVEKVTVDRSWPSAITVEVVEHAPVLHIRATDGEHLFNADGVEFLVAPPPPGSVEMVRVPRVENPAPGKLDPDPATVRAVLDVLGALPERVRGEVARVDAPGPTEITLNLHDGREIYFGSSDRAAEKGRAAEIVMDREGQRWNVSNPVAPSVRN</sequence>
<keyword evidence="2" id="KW-1003">Cell membrane</keyword>
<organism evidence="9 10">
    <name type="scientific">Corynebacterium xerosis</name>
    <dbReference type="NCBI Taxonomy" id="1725"/>
    <lineage>
        <taxon>Bacteria</taxon>
        <taxon>Bacillati</taxon>
        <taxon>Actinomycetota</taxon>
        <taxon>Actinomycetes</taxon>
        <taxon>Mycobacteriales</taxon>
        <taxon>Corynebacteriaceae</taxon>
        <taxon>Corynebacterium</taxon>
    </lineage>
</organism>
<name>A0A6B8TJG5_9CORY</name>
<dbReference type="KEGG" id="cxe:FOB82_00685"/>
<evidence type="ECO:0000313" key="9">
    <source>
        <dbReference type="EMBL" id="QGS33682.1"/>
    </source>
</evidence>
<dbReference type="EMBL" id="CP046322">
    <property type="protein sequence ID" value="QGS33682.1"/>
    <property type="molecule type" value="Genomic_DNA"/>
</dbReference>
<dbReference type="PANTHER" id="PTHR37820:SF1">
    <property type="entry name" value="CELL DIVISION PROTEIN FTSQ"/>
    <property type="match status" value="1"/>
</dbReference>
<dbReference type="GO" id="GO:0005886">
    <property type="term" value="C:plasma membrane"/>
    <property type="evidence" value="ECO:0007669"/>
    <property type="project" value="TreeGrafter"/>
</dbReference>
<reference evidence="9 10" key="1">
    <citation type="submission" date="2019-11" db="EMBL/GenBank/DDBJ databases">
        <title>FDA dAtabase for Regulatory Grade micrObial Sequences (FDA-ARGOS): Supporting development and validation of Infectious Disease Dx tests.</title>
        <authorList>
            <person name="Kerrigan L."/>
            <person name="Long C."/>
            <person name="Tallon L."/>
            <person name="Sadzewicz L."/>
            <person name="Vavikolanu K."/>
            <person name="Mehta A."/>
            <person name="Aluvathingal J."/>
            <person name="Nadendla S."/>
            <person name="Yan Y."/>
            <person name="Sichtig H."/>
        </authorList>
    </citation>
    <scope>NUCLEOTIDE SEQUENCE [LARGE SCALE GENOMIC DNA]</scope>
    <source>
        <strain evidence="9 10">FDAARGOS_674</strain>
    </source>
</reference>
<dbReference type="PROSITE" id="PS51779">
    <property type="entry name" value="POTRA"/>
    <property type="match status" value="1"/>
</dbReference>
<evidence type="ECO:0000256" key="6">
    <source>
        <dbReference type="ARBA" id="ARBA00023136"/>
    </source>
</evidence>
<evidence type="ECO:0000256" key="1">
    <source>
        <dbReference type="ARBA" id="ARBA00004370"/>
    </source>
</evidence>
<protein>
    <submittedName>
        <fullName evidence="9">FtsQ-type POTRA domain-containing protein</fullName>
    </submittedName>
</protein>
<proteinExistence type="predicted"/>
<evidence type="ECO:0000256" key="2">
    <source>
        <dbReference type="ARBA" id="ARBA00022475"/>
    </source>
</evidence>
<feature type="domain" description="POTRA" evidence="8">
    <location>
        <begin position="34"/>
        <end position="102"/>
    </location>
</feature>
<dbReference type="RefSeq" id="WP_155867204.1">
    <property type="nucleotide sequence ID" value="NZ_CP046322.1"/>
</dbReference>
<dbReference type="Proteomes" id="UP000426857">
    <property type="component" value="Chromosome"/>
</dbReference>
<evidence type="ECO:0000256" key="4">
    <source>
        <dbReference type="ARBA" id="ARBA00022692"/>
    </source>
</evidence>